<evidence type="ECO:0000313" key="1">
    <source>
        <dbReference type="EMBL" id="QYS93818.1"/>
    </source>
</evidence>
<name>A0A8G0L136_9HYPO</name>
<dbReference type="AlphaFoldDB" id="A0A8G0L136"/>
<sequence>MNLEEQTEYITNIDIPTLLLESLTHAPRGPSEHCLACETDTLPIYTTPQAILEDIPGVPENSDNNTCILHVPLPHHADYIRRFIASYLYDLHIHYTSTLSLPLQQRPADDMLRAMVSDVKRSCFHELETGQTFEIDVFSEYGRIRRVF</sequence>
<reference evidence="1 2" key="1">
    <citation type="journal article" date="2021" name="BMC Genomics">
        <title>Telomere-to-telomere genome assembly of asparaginase-producing Trichoderma simmonsii.</title>
        <authorList>
            <person name="Chung D."/>
            <person name="Kwon Y.M."/>
            <person name="Yang Y."/>
        </authorList>
    </citation>
    <scope>NUCLEOTIDE SEQUENCE [LARGE SCALE GENOMIC DNA]</scope>
    <source>
        <strain evidence="1 2">GH-Sj1</strain>
    </source>
</reference>
<proteinExistence type="predicted"/>
<evidence type="ECO:0000313" key="2">
    <source>
        <dbReference type="Proteomes" id="UP000826661"/>
    </source>
</evidence>
<dbReference type="Proteomes" id="UP000826661">
    <property type="component" value="Chromosome I"/>
</dbReference>
<gene>
    <name evidence="1" type="ORF">H0G86_001185</name>
</gene>
<keyword evidence="2" id="KW-1185">Reference proteome</keyword>
<protein>
    <submittedName>
        <fullName evidence="1">Uncharacterized protein</fullName>
    </submittedName>
</protein>
<accession>A0A8G0L136</accession>
<organism evidence="1 2">
    <name type="scientific">Trichoderma simmonsii</name>
    <dbReference type="NCBI Taxonomy" id="1491479"/>
    <lineage>
        <taxon>Eukaryota</taxon>
        <taxon>Fungi</taxon>
        <taxon>Dikarya</taxon>
        <taxon>Ascomycota</taxon>
        <taxon>Pezizomycotina</taxon>
        <taxon>Sordariomycetes</taxon>
        <taxon>Hypocreomycetidae</taxon>
        <taxon>Hypocreales</taxon>
        <taxon>Hypocreaceae</taxon>
        <taxon>Trichoderma</taxon>
    </lineage>
</organism>
<dbReference type="EMBL" id="CP075864">
    <property type="protein sequence ID" value="QYS93818.1"/>
    <property type="molecule type" value="Genomic_DNA"/>
</dbReference>